<evidence type="ECO:0008006" key="4">
    <source>
        <dbReference type="Google" id="ProtNLM"/>
    </source>
</evidence>
<dbReference type="Proteomes" id="UP000008803">
    <property type="component" value="Chromosome"/>
</dbReference>
<feature type="region of interest" description="Disordered" evidence="1">
    <location>
        <begin position="224"/>
        <end position="250"/>
    </location>
</feature>
<dbReference type="EMBL" id="FP929044">
    <property type="protein sequence ID" value="CBK96349.1"/>
    <property type="molecule type" value="Genomic_DNA"/>
</dbReference>
<evidence type="ECO:0000256" key="1">
    <source>
        <dbReference type="SAM" id="MobiDB-lite"/>
    </source>
</evidence>
<reference evidence="2 3" key="1">
    <citation type="submission" date="2010-03" db="EMBL/GenBank/DDBJ databases">
        <title>The genome sequence of Eubacterium siraeum 70/3.</title>
        <authorList>
            <consortium name="metaHIT consortium -- http://www.metahit.eu/"/>
            <person name="Pajon A."/>
            <person name="Turner K."/>
            <person name="Parkhill J."/>
            <person name="Duncan S."/>
            <person name="Flint H."/>
        </authorList>
    </citation>
    <scope>NUCLEOTIDE SEQUENCE [LARGE SCALE GENOMIC DNA]</scope>
    <source>
        <strain evidence="2 3">70/3</strain>
    </source>
</reference>
<evidence type="ECO:0000313" key="2">
    <source>
        <dbReference type="EMBL" id="CBK96349.1"/>
    </source>
</evidence>
<dbReference type="PATRIC" id="fig|657319.3.peg.1480"/>
<dbReference type="AlphaFoldDB" id="D4JTD0"/>
<protein>
    <recommendedName>
        <fullName evidence="4">Uracil DNA glycosylase superfamily</fullName>
    </recommendedName>
</protein>
<dbReference type="HOGENOM" id="CLU_1000212_0_0_9"/>
<dbReference type="BioCyc" id="ESIR657319:G136K-990-MONOMER"/>
<sequence length="278" mass="32263">MKCDYESRLEALYTEYYGNGGCQFFRECEKGISKSCMFRFDKAKVGAKYGEKTEIPKIVFVGLEGLNGHQGIERTETDKCYNPHYKGVRYVLAYLLSPYIGKERPDSVLKNCLKDYVETMKYFALLNCYKCAFCDNPKGRPHSESMKEHCQEILFSEIEVLEPDIVVFQVKSKRPTNFEKNLANKFGKEELICGNEGTGAFWYSLRSGKRFIWIWTYHGDGNKYPRNQQNQQNQRNRGWASNDKSGKDYREKDLDPVLDRVLDAMRQLNLNETAAGNE</sequence>
<dbReference type="KEGG" id="esu:EUS_11690"/>
<evidence type="ECO:0000313" key="3">
    <source>
        <dbReference type="Proteomes" id="UP000008803"/>
    </source>
</evidence>
<name>D4JTD0_9FIRM</name>
<reference evidence="2 3" key="2">
    <citation type="submission" date="2010-03" db="EMBL/GenBank/DDBJ databases">
        <authorList>
            <person name="Pajon A."/>
        </authorList>
    </citation>
    <scope>NUCLEOTIDE SEQUENCE [LARGE SCALE GENOMIC DNA]</scope>
    <source>
        <strain evidence="2 3">70/3</strain>
    </source>
</reference>
<accession>D4JTD0</accession>
<organism evidence="2 3">
    <name type="scientific">[Eubacterium] siraeum 70/3</name>
    <dbReference type="NCBI Taxonomy" id="657319"/>
    <lineage>
        <taxon>Bacteria</taxon>
        <taxon>Bacillati</taxon>
        <taxon>Bacillota</taxon>
        <taxon>Clostridia</taxon>
        <taxon>Eubacteriales</taxon>
        <taxon>Oscillospiraceae</taxon>
        <taxon>Oscillospiraceae incertae sedis</taxon>
    </lineage>
</organism>
<gene>
    <name evidence="2" type="ORF">EUS_11690</name>
</gene>
<feature type="compositionally biased region" description="Low complexity" evidence="1">
    <location>
        <begin position="226"/>
        <end position="237"/>
    </location>
</feature>
<proteinExistence type="predicted"/>